<dbReference type="Gene3D" id="3.30.70.100">
    <property type="match status" value="1"/>
</dbReference>
<dbReference type="InterPro" id="IPR036163">
    <property type="entry name" value="HMA_dom_sf"/>
</dbReference>
<name>A0A0P7YVJ8_9BACT</name>
<proteinExistence type="predicted"/>
<evidence type="ECO:0000313" key="2">
    <source>
        <dbReference type="Proteomes" id="UP000050421"/>
    </source>
</evidence>
<dbReference type="OrthoDB" id="677920at2"/>
<dbReference type="STRING" id="1305737.GCA_000526355_00661"/>
<dbReference type="eggNOG" id="COG2608">
    <property type="taxonomic scope" value="Bacteria"/>
</dbReference>
<dbReference type="EMBL" id="LJXT01000004">
    <property type="protein sequence ID" value="KPQ19929.1"/>
    <property type="molecule type" value="Genomic_DNA"/>
</dbReference>
<accession>A0A0P7YVJ8</accession>
<dbReference type="SUPFAM" id="SSF55008">
    <property type="entry name" value="HMA, heavy metal-associated domain"/>
    <property type="match status" value="1"/>
</dbReference>
<reference evidence="1 2" key="1">
    <citation type="submission" date="2015-09" db="EMBL/GenBank/DDBJ databases">
        <title>Identification and resolution of microdiversity through metagenomic sequencing of parallel consortia.</title>
        <authorList>
            <person name="Nelson W.C."/>
            <person name="Romine M.F."/>
            <person name="Lindemann S.R."/>
        </authorList>
    </citation>
    <scope>NUCLEOTIDE SEQUENCE [LARGE SCALE GENOMIC DNA]</scope>
    <source>
        <strain evidence="1">HL-49</strain>
    </source>
</reference>
<protein>
    <submittedName>
        <fullName evidence="1">Periplasmic metallochaperone CusF</fullName>
    </submittedName>
</protein>
<gene>
    <name evidence="1" type="ORF">HLUCCX10_01270</name>
</gene>
<dbReference type="AlphaFoldDB" id="A0A0P7YVJ8"/>
<dbReference type="Proteomes" id="UP000050421">
    <property type="component" value="Unassembled WGS sequence"/>
</dbReference>
<organism evidence="1 2">
    <name type="scientific">Algoriphagus marincola HL-49</name>
    <dbReference type="NCBI Taxonomy" id="1305737"/>
    <lineage>
        <taxon>Bacteria</taxon>
        <taxon>Pseudomonadati</taxon>
        <taxon>Bacteroidota</taxon>
        <taxon>Cytophagia</taxon>
        <taxon>Cytophagales</taxon>
        <taxon>Cyclobacteriaceae</taxon>
        <taxon>Algoriphagus</taxon>
    </lineage>
</organism>
<comment type="caution">
    <text evidence="1">The sequence shown here is derived from an EMBL/GenBank/DDBJ whole genome shotgun (WGS) entry which is preliminary data.</text>
</comment>
<evidence type="ECO:0000313" key="1">
    <source>
        <dbReference type="EMBL" id="KPQ19929.1"/>
    </source>
</evidence>
<dbReference type="GO" id="GO:0046872">
    <property type="term" value="F:metal ion binding"/>
    <property type="evidence" value="ECO:0007669"/>
    <property type="project" value="InterPro"/>
</dbReference>
<dbReference type="PATRIC" id="fig|1305737.6.peg.846"/>
<sequence length="71" mass="8047">MKTLKFKTNINCNNCLTKVSPKLDGESKIESWDVDLNSEDRILTVNSESITHDEVFKTVLKAGFIAKPLDY</sequence>